<feature type="transmembrane region" description="Helical" evidence="1">
    <location>
        <begin position="148"/>
        <end position="172"/>
    </location>
</feature>
<organism evidence="2 3">
    <name type="scientific">Virgisporangium ochraceum</name>
    <dbReference type="NCBI Taxonomy" id="65505"/>
    <lineage>
        <taxon>Bacteria</taxon>
        <taxon>Bacillati</taxon>
        <taxon>Actinomycetota</taxon>
        <taxon>Actinomycetes</taxon>
        <taxon>Micromonosporales</taxon>
        <taxon>Micromonosporaceae</taxon>
        <taxon>Virgisporangium</taxon>
    </lineage>
</organism>
<proteinExistence type="predicted"/>
<accession>A0A8J3ZJA6</accession>
<reference evidence="2" key="1">
    <citation type="submission" date="2021-01" db="EMBL/GenBank/DDBJ databases">
        <title>Whole genome shotgun sequence of Virgisporangium ochraceum NBRC 16418.</title>
        <authorList>
            <person name="Komaki H."/>
            <person name="Tamura T."/>
        </authorList>
    </citation>
    <scope>NUCLEOTIDE SEQUENCE</scope>
    <source>
        <strain evidence="2">NBRC 16418</strain>
    </source>
</reference>
<sequence>MSRHGVALVFRQEFLVRYRTGRWRWLMAAWVGVVFLFTVLFEAGFSSSFSSYRGSLAWAGERWQGIPLFGALMLFVLALALIISPALTAQSINGDRERGTLATLQITRLAAGDIAVGKLLAGWAVGVGALALTLPFVGWSILRGGVGIWRAAVVLFVVALLVGVVCAVSQALSAMLARSITSALLSYVTVFALSLGTLLAFVLALPLSGGGYYGDREDRVWWLVAPNPFVVLADSAPQVPMKRDPKTGDLEAPPVGDPLGEIGRDVRRMRFSPEEERAYYDSYDGSGDWPTSPVWPYGLAFNLLLGAGSVMITVRRLQTPVRELTKGTRIA</sequence>
<dbReference type="AlphaFoldDB" id="A0A8J3ZJA6"/>
<gene>
    <name evidence="2" type="ORF">Voc01_000340</name>
</gene>
<dbReference type="Proteomes" id="UP000635606">
    <property type="component" value="Unassembled WGS sequence"/>
</dbReference>
<comment type="caution">
    <text evidence="2">The sequence shown here is derived from an EMBL/GenBank/DDBJ whole genome shotgun (WGS) entry which is preliminary data.</text>
</comment>
<evidence type="ECO:0000313" key="3">
    <source>
        <dbReference type="Proteomes" id="UP000635606"/>
    </source>
</evidence>
<evidence type="ECO:0000256" key="1">
    <source>
        <dbReference type="SAM" id="Phobius"/>
    </source>
</evidence>
<protein>
    <submittedName>
        <fullName evidence="2">ABC transporter permease</fullName>
    </submittedName>
</protein>
<feature type="transmembrane region" description="Helical" evidence="1">
    <location>
        <begin position="25"/>
        <end position="45"/>
    </location>
</feature>
<dbReference type="EMBL" id="BOPH01000001">
    <property type="protein sequence ID" value="GIJ65117.1"/>
    <property type="molecule type" value="Genomic_DNA"/>
</dbReference>
<feature type="transmembrane region" description="Helical" evidence="1">
    <location>
        <begin position="294"/>
        <end position="314"/>
    </location>
</feature>
<dbReference type="RefSeq" id="WP_203925132.1">
    <property type="nucleotide sequence ID" value="NZ_BOPH01000001.1"/>
</dbReference>
<name>A0A8J3ZJA6_9ACTN</name>
<feature type="transmembrane region" description="Helical" evidence="1">
    <location>
        <begin position="184"/>
        <end position="207"/>
    </location>
</feature>
<keyword evidence="1" id="KW-1133">Transmembrane helix</keyword>
<keyword evidence="3" id="KW-1185">Reference proteome</keyword>
<keyword evidence="1" id="KW-0812">Transmembrane</keyword>
<keyword evidence="1" id="KW-0472">Membrane</keyword>
<evidence type="ECO:0000313" key="2">
    <source>
        <dbReference type="EMBL" id="GIJ65117.1"/>
    </source>
</evidence>
<feature type="transmembrane region" description="Helical" evidence="1">
    <location>
        <begin position="119"/>
        <end position="142"/>
    </location>
</feature>
<feature type="transmembrane region" description="Helical" evidence="1">
    <location>
        <begin position="65"/>
        <end position="88"/>
    </location>
</feature>